<dbReference type="Pfam" id="PF00120">
    <property type="entry name" value="Gln-synt_C"/>
    <property type="match status" value="1"/>
</dbReference>
<dbReference type="AlphaFoldDB" id="A0A4D9DYX2"/>
<feature type="compositionally biased region" description="Polar residues" evidence="8">
    <location>
        <begin position="361"/>
        <end position="372"/>
    </location>
</feature>
<accession>A0A4D9DYX2</accession>
<feature type="compositionally biased region" description="Basic and acidic residues" evidence="8">
    <location>
        <begin position="161"/>
        <end position="189"/>
    </location>
</feature>
<feature type="region of interest" description="Disordered" evidence="8">
    <location>
        <begin position="303"/>
        <end position="323"/>
    </location>
</feature>
<dbReference type="InterPro" id="IPR014746">
    <property type="entry name" value="Gln_synth/guanido_kin_cat_dom"/>
</dbReference>
<evidence type="ECO:0000256" key="2">
    <source>
        <dbReference type="ARBA" id="ARBA00037583"/>
    </source>
</evidence>
<feature type="signal peptide" evidence="9">
    <location>
        <begin position="1"/>
        <end position="16"/>
    </location>
</feature>
<evidence type="ECO:0000256" key="9">
    <source>
        <dbReference type="SAM" id="SignalP"/>
    </source>
</evidence>
<evidence type="ECO:0000256" key="3">
    <source>
        <dbReference type="ARBA" id="ARBA00038790"/>
    </source>
</evidence>
<feature type="compositionally biased region" description="Polar residues" evidence="8">
    <location>
        <begin position="192"/>
        <end position="203"/>
    </location>
</feature>
<dbReference type="PANTHER" id="PTHR43407">
    <property type="entry name" value="GLUTAMINE SYNTHETASE"/>
    <property type="match status" value="1"/>
</dbReference>
<organism evidence="12 13">
    <name type="scientific">Platysternon megacephalum</name>
    <name type="common">big-headed turtle</name>
    <dbReference type="NCBI Taxonomy" id="55544"/>
    <lineage>
        <taxon>Eukaryota</taxon>
        <taxon>Metazoa</taxon>
        <taxon>Chordata</taxon>
        <taxon>Craniata</taxon>
        <taxon>Vertebrata</taxon>
        <taxon>Euteleostomi</taxon>
        <taxon>Archelosauria</taxon>
        <taxon>Testudinata</taxon>
        <taxon>Testudines</taxon>
        <taxon>Cryptodira</taxon>
        <taxon>Durocryptodira</taxon>
        <taxon>Testudinoidea</taxon>
        <taxon>Platysternidae</taxon>
        <taxon>Platysternon</taxon>
    </lineage>
</organism>
<gene>
    <name evidence="12" type="ORF">DR999_PMT14285</name>
</gene>
<evidence type="ECO:0000256" key="8">
    <source>
        <dbReference type="SAM" id="MobiDB-lite"/>
    </source>
</evidence>
<keyword evidence="9" id="KW-0732">Signal</keyword>
<evidence type="ECO:0000259" key="11">
    <source>
        <dbReference type="PROSITE" id="PS51987"/>
    </source>
</evidence>
<dbReference type="InterPro" id="IPR036651">
    <property type="entry name" value="Gln_synt_N_sf"/>
</dbReference>
<dbReference type="EMBL" id="QXTE01000160">
    <property type="protein sequence ID" value="TFK03331.1"/>
    <property type="molecule type" value="Genomic_DNA"/>
</dbReference>
<dbReference type="PANTHER" id="PTHR43407:SF1">
    <property type="entry name" value="LENGSIN"/>
    <property type="match status" value="1"/>
</dbReference>
<protein>
    <recommendedName>
        <fullName evidence="4">Lengsin</fullName>
    </recommendedName>
    <alternativeName>
        <fullName evidence="5">Glutamate-ammonia ligase domain-containing protein 1</fullName>
    </alternativeName>
</protein>
<dbReference type="STRING" id="55544.A0A4D9DYX2"/>
<proteinExistence type="inferred from homology"/>
<feature type="compositionally biased region" description="Polar residues" evidence="8">
    <location>
        <begin position="111"/>
        <end position="125"/>
    </location>
</feature>
<evidence type="ECO:0000256" key="7">
    <source>
        <dbReference type="RuleBase" id="RU000384"/>
    </source>
</evidence>
<dbReference type="SUPFAM" id="SSF55931">
    <property type="entry name" value="Glutamine synthetase/guanido kinase"/>
    <property type="match status" value="1"/>
</dbReference>
<comment type="function">
    <text evidence="2">May act as a component of the cytoskeleton or as a chaperone for the reorganization of intermediate filament proteins during terminal differentiation in the lens. Does not seem to have enzymatic activity.</text>
</comment>
<keyword evidence="13" id="KW-1185">Reference proteome</keyword>
<dbReference type="InterPro" id="IPR008147">
    <property type="entry name" value="Gln_synt_N"/>
</dbReference>
<feature type="region of interest" description="Disordered" evidence="8">
    <location>
        <begin position="109"/>
        <end position="263"/>
    </location>
</feature>
<dbReference type="GO" id="GO:0005737">
    <property type="term" value="C:cytoplasm"/>
    <property type="evidence" value="ECO:0007669"/>
    <property type="project" value="TreeGrafter"/>
</dbReference>
<dbReference type="FunFam" id="3.30.590.10:FF:000009">
    <property type="entry name" value="Lengsin, lens protein with glutamine synthetase domain"/>
    <property type="match status" value="1"/>
</dbReference>
<dbReference type="PROSITE" id="PS51987">
    <property type="entry name" value="GS_CATALYTIC"/>
    <property type="match status" value="1"/>
</dbReference>
<feature type="chain" id="PRO_5020034708" description="Lengsin" evidence="9">
    <location>
        <begin position="17"/>
        <end position="862"/>
    </location>
</feature>
<evidence type="ECO:0000259" key="10">
    <source>
        <dbReference type="PROSITE" id="PS51986"/>
    </source>
</evidence>
<dbReference type="SUPFAM" id="SSF54368">
    <property type="entry name" value="Glutamine synthetase, N-terminal domain"/>
    <property type="match status" value="1"/>
</dbReference>
<evidence type="ECO:0000256" key="6">
    <source>
        <dbReference type="PROSITE-ProRule" id="PRU01330"/>
    </source>
</evidence>
<feature type="compositionally biased region" description="Basic and acidic residues" evidence="8">
    <location>
        <begin position="314"/>
        <end position="323"/>
    </location>
</feature>
<dbReference type="PROSITE" id="PS51986">
    <property type="entry name" value="GS_BETA_GRASP"/>
    <property type="match status" value="1"/>
</dbReference>
<dbReference type="InterPro" id="IPR008146">
    <property type="entry name" value="Gln_synth_cat_dom"/>
</dbReference>
<dbReference type="GO" id="GO:0004356">
    <property type="term" value="F:glutamine synthetase activity"/>
    <property type="evidence" value="ECO:0007669"/>
    <property type="project" value="InterPro"/>
</dbReference>
<reference evidence="12 13" key="1">
    <citation type="submission" date="2019-04" db="EMBL/GenBank/DDBJ databases">
        <title>Draft genome of the big-headed turtle Platysternon megacephalum.</title>
        <authorList>
            <person name="Gong S."/>
        </authorList>
    </citation>
    <scope>NUCLEOTIDE SEQUENCE [LARGE SCALE GENOMIC DNA]</scope>
    <source>
        <strain evidence="12">DO16091913</strain>
        <tissue evidence="12">Muscle</tissue>
    </source>
</reference>
<dbReference type="Gene3D" id="3.10.20.70">
    <property type="entry name" value="Glutamine synthetase, N-terminal domain"/>
    <property type="match status" value="1"/>
</dbReference>
<evidence type="ECO:0000313" key="13">
    <source>
        <dbReference type="Proteomes" id="UP000297703"/>
    </source>
</evidence>
<evidence type="ECO:0000256" key="5">
    <source>
        <dbReference type="ARBA" id="ARBA00042675"/>
    </source>
</evidence>
<comment type="similarity">
    <text evidence="1 6 7">Belongs to the glutamine synthetase family.</text>
</comment>
<dbReference type="GO" id="GO:0006542">
    <property type="term" value="P:glutamine biosynthetic process"/>
    <property type="evidence" value="ECO:0007669"/>
    <property type="project" value="InterPro"/>
</dbReference>
<dbReference type="FunFam" id="3.10.20.70:FF:000007">
    <property type="entry name" value="LOW QUALITY PROTEIN: lengsin"/>
    <property type="match status" value="1"/>
</dbReference>
<feature type="compositionally biased region" description="Polar residues" evidence="8">
    <location>
        <begin position="134"/>
        <end position="148"/>
    </location>
</feature>
<name>A0A4D9DYX2_9SAUR</name>
<feature type="region of interest" description="Disordered" evidence="8">
    <location>
        <begin position="358"/>
        <end position="417"/>
    </location>
</feature>
<feature type="domain" description="GS beta-grasp" evidence="10">
    <location>
        <begin position="436"/>
        <end position="530"/>
    </location>
</feature>
<comment type="subunit">
    <text evidence="3">Dodecamer. Interacts with BFSP2 and VIM.</text>
</comment>
<dbReference type="GO" id="GO:0016020">
    <property type="term" value="C:membrane"/>
    <property type="evidence" value="ECO:0007669"/>
    <property type="project" value="TreeGrafter"/>
</dbReference>
<comment type="caution">
    <text evidence="12">The sequence shown here is derived from an EMBL/GenBank/DDBJ whole genome shotgun (WGS) entry which is preliminary data.</text>
</comment>
<dbReference type="OrthoDB" id="77835at2759"/>
<evidence type="ECO:0000313" key="12">
    <source>
        <dbReference type="EMBL" id="TFK03331.1"/>
    </source>
</evidence>
<dbReference type="Proteomes" id="UP000297703">
    <property type="component" value="Unassembled WGS sequence"/>
</dbReference>
<feature type="domain" description="GS catalytic" evidence="11">
    <location>
        <begin position="537"/>
        <end position="862"/>
    </location>
</feature>
<reference evidence="12 13" key="2">
    <citation type="submission" date="2019-04" db="EMBL/GenBank/DDBJ databases">
        <title>The genome sequence of big-headed turtle.</title>
        <authorList>
            <person name="Gong S."/>
        </authorList>
    </citation>
    <scope>NUCLEOTIDE SEQUENCE [LARGE SCALE GENOMIC DNA]</scope>
    <source>
        <strain evidence="12">DO16091913</strain>
        <tissue evidence="12">Muscle</tissue>
    </source>
</reference>
<sequence length="862" mass="96115">MRVCFLLFIICHGFLGKEPYRNSVQTNLYCSCTYKYWVQFYYKAVTISHCDLNQNVLEMDKEEELTHQKTVGNDYDEADGGSICGLRRTRGVKVTAKYVLPLECEKMEISHPTNTPDHSYLQRSTGHVEPPASPSLQKTSNFPNTQDQKGGRNGSFPIEVSVKENILRKTEVHKDDEGGRRMVERKTETPEGIQTLSKGNQPLGTEPESKEEKSGGSDVASTEDKSGVTETASNEDKCGGTEDEEEDATEKENKGNNLATQEKSTEASFMLGSGVSKQTLQELKNLLRNNPLLGNRAKYIGKPSRTSSRIRLPKPNEKAADKQGRSFESLFLHFGGENRKLHCIDNYVAGLPNKPLLVHSSAGSDQQQSEGSNMEHPSRRQPPAYKNTGSTPGIKFDPSPDQTDHSREPDVNNPGSQSSLRLVSLIEHIKQQMARENIQFVRFEATDLHGVSRSKSIPSRFFHEKAIYGVSMPRGYLELTLNPKDSEVDHISATNFNCDILLSPDLSTFRVLPWTEQTARVICDSFTILGTPLLTSPRHIAKQQLSQLQDNGLSLRSAFTYEFCIYGIAEIVNSKTISFPAASILNSYDQLFIQELIEGMYHAGANIESFSSSTWPGQMEISFHPEFGIGAADTAFTFRTGIKEVAKKYNYIASFFTENGFYNSGILSHSLWDFNAQKNLFSVDWGVQALTDVGKNWLAGLLVHSEALSCLMAPTVSCRKRYSKCSKESKEFVTAKWAFNDNSCAFNIKCHGGKGTQIDNRLGSATANPYLVLAATIAAGLDGVKRKLSFQDVSEENQNTAQLKPAAIPLKLEDALAALEEDLCLREALGDTFIRYFVAMKHYELETEETDAERNKFLEYFI</sequence>
<evidence type="ECO:0000256" key="1">
    <source>
        <dbReference type="ARBA" id="ARBA00009897"/>
    </source>
</evidence>
<dbReference type="Gene3D" id="3.30.590.10">
    <property type="entry name" value="Glutamine synthetase/guanido kinase, catalytic domain"/>
    <property type="match status" value="1"/>
</dbReference>
<dbReference type="SMART" id="SM01230">
    <property type="entry name" value="Gln-synt_C"/>
    <property type="match status" value="1"/>
</dbReference>
<evidence type="ECO:0000256" key="4">
    <source>
        <dbReference type="ARBA" id="ARBA00039404"/>
    </source>
</evidence>